<evidence type="ECO:0000256" key="2">
    <source>
        <dbReference type="ARBA" id="ARBA00022475"/>
    </source>
</evidence>
<dbReference type="GO" id="GO:0002376">
    <property type="term" value="P:immune system process"/>
    <property type="evidence" value="ECO:0007669"/>
    <property type="project" value="UniProtKB-KW"/>
</dbReference>
<dbReference type="InterPro" id="IPR013106">
    <property type="entry name" value="Ig_V-set"/>
</dbReference>
<dbReference type="GO" id="GO:0005886">
    <property type="term" value="C:plasma membrane"/>
    <property type="evidence" value="ECO:0007669"/>
    <property type="project" value="UniProtKB-SubCell"/>
</dbReference>
<dbReference type="KEGG" id="cgob:115014540"/>
<dbReference type="PANTHER" id="PTHR19433:SF133">
    <property type="entry name" value="IMMUNE-TYPE RECEPTOR 5 PRECURSOR-RELATED"/>
    <property type="match status" value="1"/>
</dbReference>
<evidence type="ECO:0000313" key="10">
    <source>
        <dbReference type="Proteomes" id="UP000504630"/>
    </source>
</evidence>
<comment type="subcellular location">
    <subcellularLocation>
        <location evidence="1">Cell membrane</location>
    </subcellularLocation>
</comment>
<name>A0A6J2QH83_COTGO</name>
<dbReference type="OrthoDB" id="8947657at2759"/>
<dbReference type="InterPro" id="IPR003599">
    <property type="entry name" value="Ig_sub"/>
</dbReference>
<evidence type="ECO:0000256" key="7">
    <source>
        <dbReference type="ARBA" id="ARBA00023180"/>
    </source>
</evidence>
<keyword evidence="2" id="KW-1003">Cell membrane</keyword>
<keyword evidence="7" id="KW-0325">Glycoprotein</keyword>
<dbReference type="GO" id="GO:0009617">
    <property type="term" value="P:response to bacterium"/>
    <property type="evidence" value="ECO:0007669"/>
    <property type="project" value="TreeGrafter"/>
</dbReference>
<keyword evidence="3 8" id="KW-0732">Signal</keyword>
<evidence type="ECO:0000256" key="6">
    <source>
        <dbReference type="ARBA" id="ARBA00023157"/>
    </source>
</evidence>
<feature type="domain" description="Ig-like" evidence="9">
    <location>
        <begin position="131"/>
        <end position="227"/>
    </location>
</feature>
<dbReference type="InterPro" id="IPR036179">
    <property type="entry name" value="Ig-like_dom_sf"/>
</dbReference>
<dbReference type="SMART" id="SM00406">
    <property type="entry name" value="IGv"/>
    <property type="match status" value="2"/>
</dbReference>
<dbReference type="Gene3D" id="2.60.40.10">
    <property type="entry name" value="Immunoglobulins"/>
    <property type="match status" value="2"/>
</dbReference>
<dbReference type="PROSITE" id="PS50835">
    <property type="entry name" value="IG_LIKE"/>
    <property type="match status" value="2"/>
</dbReference>
<dbReference type="SUPFAM" id="SSF48726">
    <property type="entry name" value="Immunoglobulin"/>
    <property type="match status" value="2"/>
</dbReference>
<dbReference type="Proteomes" id="UP000504630">
    <property type="component" value="Chromosome 10"/>
</dbReference>
<proteinExistence type="predicted"/>
<dbReference type="SMART" id="SM00409">
    <property type="entry name" value="IG"/>
    <property type="match status" value="2"/>
</dbReference>
<feature type="signal peptide" evidence="8">
    <location>
        <begin position="1"/>
        <end position="16"/>
    </location>
</feature>
<dbReference type="RefSeq" id="XP_029297349.1">
    <property type="nucleotide sequence ID" value="XM_029441489.1"/>
</dbReference>
<evidence type="ECO:0000256" key="1">
    <source>
        <dbReference type="ARBA" id="ARBA00004236"/>
    </source>
</evidence>
<dbReference type="PANTHER" id="PTHR19433">
    <property type="entry name" value="T-CELL RECEPTOR ALPHA CHAIN V REGION-RELATED"/>
    <property type="match status" value="1"/>
</dbReference>
<dbReference type="InterPro" id="IPR007110">
    <property type="entry name" value="Ig-like_dom"/>
</dbReference>
<feature type="chain" id="PRO_5027020677" evidence="8">
    <location>
        <begin position="17"/>
        <end position="287"/>
    </location>
</feature>
<dbReference type="Pfam" id="PF07686">
    <property type="entry name" value="V-set"/>
    <property type="match status" value="1"/>
</dbReference>
<keyword evidence="10" id="KW-1185">Reference proteome</keyword>
<evidence type="ECO:0000256" key="3">
    <source>
        <dbReference type="ARBA" id="ARBA00022729"/>
    </source>
</evidence>
<gene>
    <name evidence="11" type="primary">LOC115014540</name>
</gene>
<evidence type="ECO:0000256" key="5">
    <source>
        <dbReference type="ARBA" id="ARBA00023136"/>
    </source>
</evidence>
<organism evidence="10 11">
    <name type="scientific">Cottoperca gobio</name>
    <name type="common">Frogmouth</name>
    <name type="synonym">Aphritis gobio</name>
    <dbReference type="NCBI Taxonomy" id="56716"/>
    <lineage>
        <taxon>Eukaryota</taxon>
        <taxon>Metazoa</taxon>
        <taxon>Chordata</taxon>
        <taxon>Craniata</taxon>
        <taxon>Vertebrata</taxon>
        <taxon>Euteleostomi</taxon>
        <taxon>Actinopterygii</taxon>
        <taxon>Neopterygii</taxon>
        <taxon>Teleostei</taxon>
        <taxon>Neoteleostei</taxon>
        <taxon>Acanthomorphata</taxon>
        <taxon>Eupercaria</taxon>
        <taxon>Perciformes</taxon>
        <taxon>Notothenioidei</taxon>
        <taxon>Bovichtidae</taxon>
        <taxon>Cottoperca</taxon>
    </lineage>
</organism>
<sequence length="287" mass="32047">MLPLWITLLLLHEGYALISVTTVQLGEPATFTCAFHNWHHSSKQVKWYKQSVGNTPTLITTLMKGTINPIFEQGFPESRFTAVQNLTMSTLIILKTIREDEAVYHCAVTNWSRDQWNGTYLSLKGSSQTATDFTVVQWPTLSDPVHPGDSATLQCSVISDSKKDTCPGEHTVHWFGVRSDKSYPNIIYTNGNKHDECEKRSDTVKSCVYRFSKNFSSSDAGTYYCAVAACGEILFGNGTKLDIEGNGSAFFDDSQNRQYISASAVCCLGYKCDCYSRPHLRTQGKQL</sequence>
<protein>
    <submittedName>
        <fullName evidence="11">Uncharacterized protein LOC115014540</fullName>
    </submittedName>
</protein>
<keyword evidence="4" id="KW-0391">Immunity</keyword>
<reference evidence="11" key="1">
    <citation type="submission" date="2025-08" db="UniProtKB">
        <authorList>
            <consortium name="RefSeq"/>
        </authorList>
    </citation>
    <scope>IDENTIFICATION</scope>
</reference>
<evidence type="ECO:0000256" key="8">
    <source>
        <dbReference type="SAM" id="SignalP"/>
    </source>
</evidence>
<dbReference type="InterPro" id="IPR013783">
    <property type="entry name" value="Ig-like_fold"/>
</dbReference>
<dbReference type="CDD" id="cd00099">
    <property type="entry name" value="IgV"/>
    <property type="match status" value="2"/>
</dbReference>
<dbReference type="AlphaFoldDB" id="A0A6J2QH83"/>
<evidence type="ECO:0000313" key="11">
    <source>
        <dbReference type="RefSeq" id="XP_029297349.1"/>
    </source>
</evidence>
<evidence type="ECO:0000259" key="9">
    <source>
        <dbReference type="PROSITE" id="PS50835"/>
    </source>
</evidence>
<evidence type="ECO:0000256" key="4">
    <source>
        <dbReference type="ARBA" id="ARBA00022859"/>
    </source>
</evidence>
<dbReference type="GeneID" id="115014540"/>
<dbReference type="InParanoid" id="A0A6J2QH83"/>
<keyword evidence="6" id="KW-1015">Disulfide bond</keyword>
<dbReference type="InterPro" id="IPR052051">
    <property type="entry name" value="TCR_complex_component"/>
</dbReference>
<keyword evidence="5" id="KW-0472">Membrane</keyword>
<feature type="domain" description="Ig-like" evidence="9">
    <location>
        <begin position="3"/>
        <end position="110"/>
    </location>
</feature>
<accession>A0A6J2QH83</accession>